<feature type="transmembrane region" description="Helical" evidence="1">
    <location>
        <begin position="147"/>
        <end position="170"/>
    </location>
</feature>
<proteinExistence type="predicted"/>
<gene>
    <name evidence="2" type="ORF">GCM10023315_09020</name>
</gene>
<keyword evidence="1" id="KW-1133">Transmembrane helix</keyword>
<organism evidence="2 3">
    <name type="scientific">Algibacter aquimarinus</name>
    <dbReference type="NCBI Taxonomy" id="1136748"/>
    <lineage>
        <taxon>Bacteria</taxon>
        <taxon>Pseudomonadati</taxon>
        <taxon>Bacteroidota</taxon>
        <taxon>Flavobacteriia</taxon>
        <taxon>Flavobacteriales</taxon>
        <taxon>Flavobacteriaceae</taxon>
        <taxon>Algibacter</taxon>
    </lineage>
</organism>
<dbReference type="Pfam" id="PF12811">
    <property type="entry name" value="BaxI_1"/>
    <property type="match status" value="1"/>
</dbReference>
<evidence type="ECO:0000313" key="2">
    <source>
        <dbReference type="EMBL" id="GAA4962926.1"/>
    </source>
</evidence>
<keyword evidence="1" id="KW-0472">Membrane</keyword>
<feature type="transmembrane region" description="Helical" evidence="1">
    <location>
        <begin position="87"/>
        <end position="108"/>
    </location>
</feature>
<dbReference type="InterPro" id="IPR010539">
    <property type="entry name" value="BaxI_1-like"/>
</dbReference>
<feature type="transmembrane region" description="Helical" evidence="1">
    <location>
        <begin position="215"/>
        <end position="231"/>
    </location>
</feature>
<sequence length="244" mass="27973">MDLFKKTSNPAFNNYFFEEKKTPSKTMTVTGIFIKSMFSIAIIIIISVGMWRLHQEGIKIKWYSLGGMLAAIIISIVISVHQHWAHILVPLYAIAKGFFLGAATVYAHAQFPNLPYQAIAITVVTFIVMLLLYQTQLIVVTKKLRSVIITVATSIFIIYIISLILSFFGIKVFIWGTSWPAIIFNIIAAIFASLSLLLDFDYIERHKNKSPKYKEWLATWGLLVTLVWLYMEVLRLMRKLAIRF</sequence>
<reference evidence="3" key="1">
    <citation type="journal article" date="2019" name="Int. J. Syst. Evol. Microbiol.">
        <title>The Global Catalogue of Microorganisms (GCM) 10K type strain sequencing project: providing services to taxonomists for standard genome sequencing and annotation.</title>
        <authorList>
            <consortium name="The Broad Institute Genomics Platform"/>
            <consortium name="The Broad Institute Genome Sequencing Center for Infectious Disease"/>
            <person name="Wu L."/>
            <person name="Ma J."/>
        </authorList>
    </citation>
    <scope>NUCLEOTIDE SEQUENCE [LARGE SCALE GENOMIC DNA]</scope>
    <source>
        <strain evidence="3">JCM 18287</strain>
    </source>
</reference>
<accession>A0ABP9H797</accession>
<evidence type="ECO:0000313" key="3">
    <source>
        <dbReference type="Proteomes" id="UP001501692"/>
    </source>
</evidence>
<dbReference type="Proteomes" id="UP001501692">
    <property type="component" value="Unassembled WGS sequence"/>
</dbReference>
<evidence type="ECO:0000256" key="1">
    <source>
        <dbReference type="SAM" id="Phobius"/>
    </source>
</evidence>
<protein>
    <submittedName>
        <fullName evidence="2">Bax inhibitor-1/YccA family protein</fullName>
    </submittedName>
</protein>
<comment type="caution">
    <text evidence="2">The sequence shown here is derived from an EMBL/GenBank/DDBJ whole genome shotgun (WGS) entry which is preliminary data.</text>
</comment>
<dbReference type="EMBL" id="BAABJK010000004">
    <property type="protein sequence ID" value="GAA4962926.1"/>
    <property type="molecule type" value="Genomic_DNA"/>
</dbReference>
<feature type="transmembrane region" description="Helical" evidence="1">
    <location>
        <begin position="62"/>
        <end position="80"/>
    </location>
</feature>
<keyword evidence="3" id="KW-1185">Reference proteome</keyword>
<keyword evidence="1" id="KW-0812">Transmembrane</keyword>
<name>A0ABP9H797_9FLAO</name>
<feature type="transmembrane region" description="Helical" evidence="1">
    <location>
        <begin position="114"/>
        <end position="135"/>
    </location>
</feature>
<dbReference type="PANTHER" id="PTHR41282">
    <property type="entry name" value="CONSERVED TRANSMEMBRANE PROTEIN-RELATED"/>
    <property type="match status" value="1"/>
</dbReference>
<dbReference type="RefSeq" id="WP_345165011.1">
    <property type="nucleotide sequence ID" value="NZ_BAABJK010000004.1"/>
</dbReference>
<feature type="transmembrane region" description="Helical" evidence="1">
    <location>
        <begin position="29"/>
        <end position="50"/>
    </location>
</feature>
<feature type="transmembrane region" description="Helical" evidence="1">
    <location>
        <begin position="182"/>
        <end position="203"/>
    </location>
</feature>
<dbReference type="PANTHER" id="PTHR41282:SF1">
    <property type="entry name" value="CONSERVED TRANSMEMBRANE PROTEIN-RELATED"/>
    <property type="match status" value="1"/>
</dbReference>